<protein>
    <recommendedName>
        <fullName evidence="1">MAE-28990/MAE-18760-like HEPN domain-containing protein</fullName>
    </recommendedName>
</protein>
<gene>
    <name evidence="2" type="ORF">DM82_3257</name>
</gene>
<dbReference type="EMBL" id="CP008726">
    <property type="protein sequence ID" value="AIO68227.1"/>
    <property type="molecule type" value="Genomic_DNA"/>
</dbReference>
<dbReference type="InterPro" id="IPR040788">
    <property type="entry name" value="HEPN_MAE_28990"/>
</dbReference>
<evidence type="ECO:0000259" key="1">
    <source>
        <dbReference type="Pfam" id="PF18737"/>
    </source>
</evidence>
<name>A0AAI8B9J3_9BURK</name>
<proteinExistence type="predicted"/>
<evidence type="ECO:0000313" key="3">
    <source>
        <dbReference type="Proteomes" id="UP000029424"/>
    </source>
</evidence>
<organism evidence="2 3">
    <name type="scientific">Burkholderia oklahomensis</name>
    <dbReference type="NCBI Taxonomy" id="342113"/>
    <lineage>
        <taxon>Bacteria</taxon>
        <taxon>Pseudomonadati</taxon>
        <taxon>Pseudomonadota</taxon>
        <taxon>Betaproteobacteria</taxon>
        <taxon>Burkholderiales</taxon>
        <taxon>Burkholderiaceae</taxon>
        <taxon>Burkholderia</taxon>
        <taxon>pseudomallei group</taxon>
    </lineage>
</organism>
<dbReference type="Proteomes" id="UP000029424">
    <property type="component" value="Chromosome 1"/>
</dbReference>
<dbReference type="KEGG" id="bok:DM82_3257"/>
<evidence type="ECO:0000313" key="2">
    <source>
        <dbReference type="EMBL" id="AIO68227.1"/>
    </source>
</evidence>
<dbReference type="AlphaFoldDB" id="A0AAI8B9J3"/>
<dbReference type="REBASE" id="93602">
    <property type="entry name" value="BokBDUORF3258P"/>
</dbReference>
<sequence>MSDLSAEFQERLAEVEAYLDFLSTIEAQAQLGPPRIEGAEHPITTQQQRILYSGVYLQLYNLVEATMSRCIEAIAKATREDGRWKPSDLSDALRREWVRATARTHIVDMTPEHRLENALRLCHHLVESLPVDAFDIDKGGGGNWDDSEIEAFSRRLGFQLVVSQPVYSAIKRPFRDDLGPLALVKQLRNRLAHGSISFEQCAGDITVGRLVELKEKTVNYLKEVVDCFANFVKSFEYLHPEKRPA</sequence>
<feature type="domain" description="MAE-28990/MAE-18760-like HEPN" evidence="1">
    <location>
        <begin position="2"/>
        <end position="237"/>
    </location>
</feature>
<dbReference type="Pfam" id="PF18737">
    <property type="entry name" value="HEPN_MAE_28990"/>
    <property type="match status" value="1"/>
</dbReference>
<reference evidence="2 3" key="1">
    <citation type="submission" date="2014-06" db="EMBL/GenBank/DDBJ databases">
        <authorList>
            <person name="Bishop-Lilly K.A."/>
            <person name="Broomall S.M."/>
            <person name="Chain P.S."/>
            <person name="Chertkov O."/>
            <person name="Coyne S.R."/>
            <person name="Daligault H.E."/>
            <person name="Davenport K.W."/>
            <person name="Erkkila T."/>
            <person name="Frey K.G."/>
            <person name="Gibbons H.S."/>
            <person name="Gu W."/>
            <person name="Jaissle J."/>
            <person name="Johnson S.L."/>
            <person name="Koroleva G.I."/>
            <person name="Ladner J.T."/>
            <person name="Lo C.-C."/>
            <person name="Minogue T.D."/>
            <person name="Munk C."/>
            <person name="Palacios G.F."/>
            <person name="Redden C.L."/>
            <person name="Rosenzweig C.N."/>
            <person name="Scholz M.B."/>
            <person name="Teshima H."/>
            <person name="Xu Y."/>
        </authorList>
    </citation>
    <scope>NUCLEOTIDE SEQUENCE [LARGE SCALE GENOMIC DNA]</scope>
    <source>
        <strain evidence="2 3">EO147</strain>
    </source>
</reference>
<keyword evidence="3" id="KW-1185">Reference proteome</keyword>
<dbReference type="RefSeq" id="WP_010100641.1">
    <property type="nucleotide sequence ID" value="NZ_CP008726.1"/>
</dbReference>
<accession>A0AAI8B9J3</accession>